<dbReference type="InterPro" id="IPR008979">
    <property type="entry name" value="Galactose-bd-like_sf"/>
</dbReference>
<proteinExistence type="inferred from homology"/>
<dbReference type="InterPro" id="IPR054593">
    <property type="entry name" value="Beta-mannosidase-like_N2"/>
</dbReference>
<comment type="similarity">
    <text evidence="2">Belongs to the glycosyl hydrolase 2 family.</text>
</comment>
<dbReference type="SUPFAM" id="SSF51445">
    <property type="entry name" value="(Trans)glycosidases"/>
    <property type="match status" value="1"/>
</dbReference>
<evidence type="ECO:0000259" key="7">
    <source>
        <dbReference type="Pfam" id="PF00703"/>
    </source>
</evidence>
<dbReference type="PANTHER" id="PTHR43730">
    <property type="entry name" value="BETA-MANNOSIDASE"/>
    <property type="match status" value="1"/>
</dbReference>
<evidence type="ECO:0000256" key="3">
    <source>
        <dbReference type="ARBA" id="ARBA00012754"/>
    </source>
</evidence>
<sequence length="774" mass="85520">MRTLHQGWTLTGSEFSGVPAAVPGSVHTDLLAAGLIDDPYVDGNEEGLGWIGRTPWTYECVFTWQDTGDERADLVCEGLDTVATVLVNGVEAGRAANMHRTYRLPVKHLLREGDNTLAVRFDSVYDYADERRAEAGARPGAYAEPYQFVRKMACNFGWDWGPTLVTAGIWRPIGLDSWSGTRLAEVLPTASADGRVSVRVRVEHADAPAACEVTAEVAGVRAAVVLGPGQREAVLELRVPDAALWWPRGYGEQPLYELAVRTGEHVVRRRIGFRDVSLDGDAFRLSVNGRPVFAKGFNWIPDDCFPARVTPGRLRERLDQATGAGANLLRVWGGGVYEADAFYDLADELGLLVWQDFPFACAAYPEGEPFRAEVEAEARDNVARLMGHPSLALWCGGNENHEGYWHWGWQNELDGRDWGAGYYHELLPEVLAELDPGRPYWPGSPYSGAADVDPRRAGRGTVHIWTVWNTHDYTHYAAYTPRFVAEFGFQGPPAYATVRRASSDEPLTEDSPAQKAAGGRDKLRRGLGAHLPVPETFDDWHYYTQLNQARAVVFGVERFRSLMPYCGGAVVWQLNDCWPVTSWSAVDGDGRRKPLWYGLRRAFAPRLLTFQGQEVVAVNDTDRPWVGTVELTHVTLAGDALGKESVAVRVEPRFVAGVETALRPGPGELVVARLGEERALRYGAEDPQMGYPVADFHAHAEAVAGGFEVRVAARTIVRELALFPDRLDPAATVDEQLVTLLPGESTTFRVRSERALDPVALTTHPVLRCVNERR</sequence>
<protein>
    <recommendedName>
        <fullName evidence="3">beta-mannosidase</fullName>
        <ecNumber evidence="3">3.2.1.25</ecNumber>
    </recommendedName>
</protein>
<dbReference type="PANTHER" id="PTHR43730:SF1">
    <property type="entry name" value="BETA-MANNOSIDASE"/>
    <property type="match status" value="1"/>
</dbReference>
<evidence type="ECO:0000313" key="9">
    <source>
        <dbReference type="EMBL" id="GAA0911998.1"/>
    </source>
</evidence>
<dbReference type="Pfam" id="PF22666">
    <property type="entry name" value="Glyco_hydro_2_N2"/>
    <property type="match status" value="1"/>
</dbReference>
<keyword evidence="4 9" id="KW-0378">Hydrolase</keyword>
<dbReference type="Gene3D" id="3.20.20.80">
    <property type="entry name" value="Glycosidases"/>
    <property type="match status" value="1"/>
</dbReference>
<dbReference type="EC" id="3.2.1.25" evidence="3"/>
<dbReference type="EMBL" id="BAAAHQ010000001">
    <property type="protein sequence ID" value="GAA0911998.1"/>
    <property type="molecule type" value="Genomic_DNA"/>
</dbReference>
<gene>
    <name evidence="9" type="ORF">GCM10009560_01930</name>
</gene>
<dbReference type="SUPFAM" id="SSF49303">
    <property type="entry name" value="beta-Galactosidase/glucuronidase domain"/>
    <property type="match status" value="1"/>
</dbReference>
<feature type="domain" description="Glycoside hydrolase family 2 immunoglobulin-like beta-sandwich" evidence="7">
    <location>
        <begin position="193"/>
        <end position="274"/>
    </location>
</feature>
<dbReference type="GO" id="GO:0016787">
    <property type="term" value="F:hydrolase activity"/>
    <property type="evidence" value="ECO:0007669"/>
    <property type="project" value="UniProtKB-KW"/>
</dbReference>
<dbReference type="InterPro" id="IPR050887">
    <property type="entry name" value="Beta-mannosidase_GH2"/>
</dbReference>
<keyword evidence="5" id="KW-0326">Glycosidase</keyword>
<dbReference type="Gene3D" id="2.60.40.10">
    <property type="entry name" value="Immunoglobulins"/>
    <property type="match status" value="1"/>
</dbReference>
<evidence type="ECO:0000259" key="8">
    <source>
        <dbReference type="Pfam" id="PF22666"/>
    </source>
</evidence>
<dbReference type="InterPro" id="IPR017853">
    <property type="entry name" value="GH"/>
</dbReference>
<dbReference type="InterPro" id="IPR006102">
    <property type="entry name" value="Ig-like_GH2"/>
</dbReference>
<dbReference type="SUPFAM" id="SSF49785">
    <property type="entry name" value="Galactose-binding domain-like"/>
    <property type="match status" value="1"/>
</dbReference>
<name>A0ABN1NM75_9ACTN</name>
<feature type="region of interest" description="Disordered" evidence="6">
    <location>
        <begin position="500"/>
        <end position="521"/>
    </location>
</feature>
<dbReference type="Proteomes" id="UP001501578">
    <property type="component" value="Unassembled WGS sequence"/>
</dbReference>
<organism evidence="9 10">
    <name type="scientific">Nonomuraea longicatena</name>
    <dbReference type="NCBI Taxonomy" id="83682"/>
    <lineage>
        <taxon>Bacteria</taxon>
        <taxon>Bacillati</taxon>
        <taxon>Actinomycetota</taxon>
        <taxon>Actinomycetes</taxon>
        <taxon>Streptosporangiales</taxon>
        <taxon>Streptosporangiaceae</taxon>
        <taxon>Nonomuraea</taxon>
    </lineage>
</organism>
<comment type="catalytic activity">
    <reaction evidence="1">
        <text>Hydrolysis of terminal, non-reducing beta-D-mannose residues in beta-D-mannosides.</text>
        <dbReference type="EC" id="3.2.1.25"/>
    </reaction>
</comment>
<evidence type="ECO:0000313" key="10">
    <source>
        <dbReference type="Proteomes" id="UP001501578"/>
    </source>
</evidence>
<evidence type="ECO:0000256" key="6">
    <source>
        <dbReference type="SAM" id="MobiDB-lite"/>
    </source>
</evidence>
<dbReference type="Pfam" id="PF00703">
    <property type="entry name" value="Glyco_hydro_2"/>
    <property type="match status" value="1"/>
</dbReference>
<evidence type="ECO:0000256" key="1">
    <source>
        <dbReference type="ARBA" id="ARBA00000829"/>
    </source>
</evidence>
<reference evidence="9 10" key="1">
    <citation type="journal article" date="2019" name="Int. J. Syst. Evol. Microbiol.">
        <title>The Global Catalogue of Microorganisms (GCM) 10K type strain sequencing project: providing services to taxonomists for standard genome sequencing and annotation.</title>
        <authorList>
            <consortium name="The Broad Institute Genomics Platform"/>
            <consortium name="The Broad Institute Genome Sequencing Center for Infectious Disease"/>
            <person name="Wu L."/>
            <person name="Ma J."/>
        </authorList>
    </citation>
    <scope>NUCLEOTIDE SEQUENCE [LARGE SCALE GENOMIC DNA]</scope>
    <source>
        <strain evidence="9 10">JCM 11136</strain>
    </source>
</reference>
<dbReference type="RefSeq" id="WP_343947698.1">
    <property type="nucleotide sequence ID" value="NZ_BAAAHQ010000001.1"/>
</dbReference>
<dbReference type="InterPro" id="IPR013783">
    <property type="entry name" value="Ig-like_fold"/>
</dbReference>
<evidence type="ECO:0000256" key="5">
    <source>
        <dbReference type="ARBA" id="ARBA00023295"/>
    </source>
</evidence>
<evidence type="ECO:0000256" key="4">
    <source>
        <dbReference type="ARBA" id="ARBA00022801"/>
    </source>
</evidence>
<keyword evidence="10" id="KW-1185">Reference proteome</keyword>
<accession>A0ABN1NM75</accession>
<evidence type="ECO:0000256" key="2">
    <source>
        <dbReference type="ARBA" id="ARBA00007401"/>
    </source>
</evidence>
<dbReference type="InterPro" id="IPR036156">
    <property type="entry name" value="Beta-gal/glucu_dom_sf"/>
</dbReference>
<dbReference type="Gene3D" id="2.60.120.260">
    <property type="entry name" value="Galactose-binding domain-like"/>
    <property type="match status" value="1"/>
</dbReference>
<comment type="caution">
    <text evidence="9">The sequence shown here is derived from an EMBL/GenBank/DDBJ whole genome shotgun (WGS) entry which is preliminary data.</text>
</comment>
<feature type="domain" description="Beta-mannosidase-like galactose-binding" evidence="8">
    <location>
        <begin position="8"/>
        <end position="171"/>
    </location>
</feature>